<dbReference type="AlphaFoldDB" id="A0A2P2PT78"/>
<dbReference type="EMBL" id="GGEC01077399">
    <property type="protein sequence ID" value="MBX57883.1"/>
    <property type="molecule type" value="Transcribed_RNA"/>
</dbReference>
<name>A0A2P2PT78_RHIMU</name>
<accession>A0A2P2PT78</accession>
<evidence type="ECO:0000313" key="1">
    <source>
        <dbReference type="EMBL" id="MBX57883.1"/>
    </source>
</evidence>
<reference evidence="1" key="1">
    <citation type="submission" date="2018-02" db="EMBL/GenBank/DDBJ databases">
        <title>Rhizophora mucronata_Transcriptome.</title>
        <authorList>
            <person name="Meera S.P."/>
            <person name="Sreeshan A."/>
            <person name="Augustine A."/>
        </authorList>
    </citation>
    <scope>NUCLEOTIDE SEQUENCE</scope>
    <source>
        <tissue evidence="1">Leaf</tissue>
    </source>
</reference>
<proteinExistence type="predicted"/>
<protein>
    <submittedName>
        <fullName evidence="1">Uncharacterized protein</fullName>
    </submittedName>
</protein>
<organism evidence="1">
    <name type="scientific">Rhizophora mucronata</name>
    <name type="common">Asiatic mangrove</name>
    <dbReference type="NCBI Taxonomy" id="61149"/>
    <lineage>
        <taxon>Eukaryota</taxon>
        <taxon>Viridiplantae</taxon>
        <taxon>Streptophyta</taxon>
        <taxon>Embryophyta</taxon>
        <taxon>Tracheophyta</taxon>
        <taxon>Spermatophyta</taxon>
        <taxon>Magnoliopsida</taxon>
        <taxon>eudicotyledons</taxon>
        <taxon>Gunneridae</taxon>
        <taxon>Pentapetalae</taxon>
        <taxon>rosids</taxon>
        <taxon>fabids</taxon>
        <taxon>Malpighiales</taxon>
        <taxon>Rhizophoraceae</taxon>
        <taxon>Rhizophora</taxon>
    </lineage>
</organism>
<sequence length="26" mass="2898">MSDTDLLRSKNLIVEFRGKNSGFVGN</sequence>